<organism evidence="7 8">
    <name type="scientific">Gemmatimonas aurantiaca</name>
    <dbReference type="NCBI Taxonomy" id="173480"/>
    <lineage>
        <taxon>Bacteria</taxon>
        <taxon>Pseudomonadati</taxon>
        <taxon>Gemmatimonadota</taxon>
        <taxon>Gemmatimonadia</taxon>
        <taxon>Gemmatimonadales</taxon>
        <taxon>Gemmatimonadaceae</taxon>
        <taxon>Gemmatimonas</taxon>
    </lineage>
</organism>
<dbReference type="GO" id="GO:0006520">
    <property type="term" value="P:amino acid metabolic process"/>
    <property type="evidence" value="ECO:0007669"/>
    <property type="project" value="InterPro"/>
</dbReference>
<dbReference type="InterPro" id="IPR015421">
    <property type="entry name" value="PyrdxlP-dep_Trfase_major"/>
</dbReference>
<evidence type="ECO:0000256" key="5">
    <source>
        <dbReference type="PIRSR" id="PIRSR602129-50"/>
    </source>
</evidence>
<dbReference type="PROSITE" id="PS00392">
    <property type="entry name" value="DDC_GAD_HDC_YDC"/>
    <property type="match status" value="1"/>
</dbReference>
<dbReference type="InterPro" id="IPR002129">
    <property type="entry name" value="PyrdxlP-dep_de-COase"/>
</dbReference>
<dbReference type="SUPFAM" id="SSF53383">
    <property type="entry name" value="PLP-dependent transferases"/>
    <property type="match status" value="1"/>
</dbReference>
<comment type="caution">
    <text evidence="7">The sequence shown here is derived from an EMBL/GenBank/DDBJ whole genome shotgun (WGS) entry which is preliminary data.</text>
</comment>
<evidence type="ECO:0000256" key="3">
    <source>
        <dbReference type="ARBA" id="ARBA00022898"/>
    </source>
</evidence>
<protein>
    <submittedName>
        <fullName evidence="7">Amino acid decarboxylase</fullName>
    </submittedName>
</protein>
<dbReference type="InterPro" id="IPR015424">
    <property type="entry name" value="PyrdxlP-dep_Trfase"/>
</dbReference>
<evidence type="ECO:0000313" key="8">
    <source>
        <dbReference type="Proteomes" id="UP000264071"/>
    </source>
</evidence>
<evidence type="ECO:0000313" key="7">
    <source>
        <dbReference type="EMBL" id="HCT56116.1"/>
    </source>
</evidence>
<dbReference type="Gene3D" id="3.40.640.10">
    <property type="entry name" value="Type I PLP-dependent aspartate aminotransferase-like (Major domain)"/>
    <property type="match status" value="1"/>
</dbReference>
<evidence type="ECO:0000256" key="1">
    <source>
        <dbReference type="ARBA" id="ARBA00001933"/>
    </source>
</evidence>
<dbReference type="AlphaFoldDB" id="A0A3D4V4S5"/>
<evidence type="ECO:0000256" key="4">
    <source>
        <dbReference type="ARBA" id="ARBA00023239"/>
    </source>
</evidence>
<comment type="cofactor">
    <cofactor evidence="1 5 6">
        <name>pyridoxal 5'-phosphate</name>
        <dbReference type="ChEBI" id="CHEBI:597326"/>
    </cofactor>
</comment>
<dbReference type="GO" id="GO:0016831">
    <property type="term" value="F:carboxy-lyase activity"/>
    <property type="evidence" value="ECO:0007669"/>
    <property type="project" value="UniProtKB-KW"/>
</dbReference>
<dbReference type="PRINTS" id="PR00800">
    <property type="entry name" value="YHDCRBOXLASE"/>
</dbReference>
<dbReference type="InterPro" id="IPR021115">
    <property type="entry name" value="Pyridoxal-P_BS"/>
</dbReference>
<dbReference type="Gene3D" id="3.90.1150.170">
    <property type="match status" value="2"/>
</dbReference>
<reference evidence="7 8" key="1">
    <citation type="journal article" date="2018" name="Nat. Biotechnol.">
        <title>A standardized bacterial taxonomy based on genome phylogeny substantially revises the tree of life.</title>
        <authorList>
            <person name="Parks D.H."/>
            <person name="Chuvochina M."/>
            <person name="Waite D.W."/>
            <person name="Rinke C."/>
            <person name="Skarshewski A."/>
            <person name="Chaumeil P.A."/>
            <person name="Hugenholtz P."/>
        </authorList>
    </citation>
    <scope>NUCLEOTIDE SEQUENCE [LARGE SCALE GENOMIC DNA]</scope>
    <source>
        <strain evidence="7">UBA8844</strain>
    </source>
</reference>
<dbReference type="EMBL" id="DPIY01000003">
    <property type="protein sequence ID" value="HCT56116.1"/>
    <property type="molecule type" value="Genomic_DNA"/>
</dbReference>
<evidence type="ECO:0000256" key="6">
    <source>
        <dbReference type="RuleBase" id="RU000382"/>
    </source>
</evidence>
<dbReference type="PANTHER" id="PTHR11999:SF70">
    <property type="entry name" value="MIP05841P"/>
    <property type="match status" value="1"/>
</dbReference>
<dbReference type="GO" id="GO:0019752">
    <property type="term" value="P:carboxylic acid metabolic process"/>
    <property type="evidence" value="ECO:0007669"/>
    <property type="project" value="InterPro"/>
</dbReference>
<accession>A0A3D4V4S5</accession>
<proteinExistence type="inferred from homology"/>
<sequence length="540" mass="59222">MPVCRTNPRTMPLRPTPFLRRGARVPVPCRSRRRSICSVMSTSPATTHESFDPATDADWDALRALGHRMLDELLDAQRALPHSPAWRPLPDAKRSLFDESGPRTGMGADAVYERFRTHVLPYGNGNWHPRFFGWVQGNGTPLAMLADMLAAGMNPHLAGFNQAPALVEQQVIGWFAEWMGMPGASGLFVTGGTMANVHGLAAARFAASRQRDHDVRTSGVQTWPGETMRAPLVFYGSSETHGWAYKAAEWLGLGRRAFRQVPVTEDFTVRIDALEQLIAEDRAAGLEPFAIVGTAGTVNTGAVDDLQALADVAARESLWFHVDGAFGALLALAPSLRDRLRGMERADSIGFDLHKWGSMPFECACVLVRNADLHEAAFRQQAAYLGPMARGVSAGGQRFNDRGLDLTRGFKALKVWMQLQADGVEKFGRIIEQNVRQVQRLVALIDSHAELERLAPAPLNVVCFRYRPADQSSSDAALDALNTELLQRLQEQGIATPSSTIINGRFALRVAHVNHRTTLQDIDDLAEAVVMIGRETHAAA</sequence>
<comment type="similarity">
    <text evidence="6">Belongs to the group II decarboxylase family.</text>
</comment>
<feature type="modified residue" description="N6-(pyridoxal phosphate)lysine" evidence="5">
    <location>
        <position position="355"/>
    </location>
</feature>
<dbReference type="Pfam" id="PF00282">
    <property type="entry name" value="Pyridoxal_deC"/>
    <property type="match status" value="1"/>
</dbReference>
<gene>
    <name evidence="7" type="ORF">DGD08_02770</name>
</gene>
<name>A0A3D4V4S5_9BACT</name>
<dbReference type="Proteomes" id="UP000264071">
    <property type="component" value="Unassembled WGS sequence"/>
</dbReference>
<dbReference type="GO" id="GO:0030170">
    <property type="term" value="F:pyridoxal phosphate binding"/>
    <property type="evidence" value="ECO:0007669"/>
    <property type="project" value="InterPro"/>
</dbReference>
<dbReference type="PANTHER" id="PTHR11999">
    <property type="entry name" value="GROUP II PYRIDOXAL-5-PHOSPHATE DECARBOXYLASE"/>
    <property type="match status" value="1"/>
</dbReference>
<evidence type="ECO:0000256" key="2">
    <source>
        <dbReference type="ARBA" id="ARBA00022793"/>
    </source>
</evidence>
<keyword evidence="3 5" id="KW-0663">Pyridoxal phosphate</keyword>
<keyword evidence="2" id="KW-0210">Decarboxylase</keyword>
<dbReference type="InterPro" id="IPR010977">
    <property type="entry name" value="Aromatic_deC"/>
</dbReference>
<keyword evidence="4 6" id="KW-0456">Lyase</keyword>